<dbReference type="EMBL" id="CP005290">
    <property type="protein sequence ID" value="AGK62010.1"/>
    <property type="molecule type" value="Genomic_DNA"/>
</dbReference>
<dbReference type="PANTHER" id="PTHR28047:SF5">
    <property type="entry name" value="PROTEIN DCG1"/>
    <property type="match status" value="1"/>
</dbReference>
<dbReference type="Pfam" id="PF01177">
    <property type="entry name" value="Asp_Glu_race"/>
    <property type="match status" value="1"/>
</dbReference>
<organism evidence="2 3">
    <name type="scientific">Archaeoglobus sulfaticallidus PM70-1</name>
    <dbReference type="NCBI Taxonomy" id="387631"/>
    <lineage>
        <taxon>Archaea</taxon>
        <taxon>Methanobacteriati</taxon>
        <taxon>Methanobacteriota</taxon>
        <taxon>Archaeoglobi</taxon>
        <taxon>Archaeoglobales</taxon>
        <taxon>Archaeoglobaceae</taxon>
        <taxon>Archaeoglobus</taxon>
    </lineage>
</organism>
<keyword evidence="3" id="KW-1185">Reference proteome</keyword>
<dbReference type="Gene3D" id="3.40.50.12500">
    <property type="match status" value="1"/>
</dbReference>
<dbReference type="InterPro" id="IPR052186">
    <property type="entry name" value="Hydantoin_racemase-like"/>
</dbReference>
<name>N0BNW1_9EURY</name>
<dbReference type="OrthoDB" id="161830at2157"/>
<dbReference type="RefSeq" id="WP_015591606.1">
    <property type="nucleotide sequence ID" value="NC_021169.1"/>
</dbReference>
<evidence type="ECO:0000313" key="3">
    <source>
        <dbReference type="Proteomes" id="UP000013307"/>
    </source>
</evidence>
<dbReference type="Proteomes" id="UP000013307">
    <property type="component" value="Chromosome"/>
</dbReference>
<dbReference type="PANTHER" id="PTHR28047">
    <property type="entry name" value="PROTEIN DCG1"/>
    <property type="match status" value="1"/>
</dbReference>
<gene>
    <name evidence="2" type="ORF">Asulf_02047</name>
</gene>
<dbReference type="KEGG" id="ast:Asulf_02047"/>
<dbReference type="AlphaFoldDB" id="N0BNW1"/>
<dbReference type="InterPro" id="IPR015942">
    <property type="entry name" value="Asp/Glu/hydantoin_racemase"/>
</dbReference>
<dbReference type="eggNOG" id="arCOG02006">
    <property type="taxonomic scope" value="Archaea"/>
</dbReference>
<accession>N0BNW1</accession>
<reference evidence="2 3" key="1">
    <citation type="journal article" date="2013" name="Genome Announc.">
        <title>Complete Genome Sequence of the Thermophilic and Facultatively Chemolithoautotrophic Sulfate Reducer Archaeoglobus sulfaticallidus Strain PM70-1T.</title>
        <authorList>
            <person name="Stokke R."/>
            <person name="Hocking W.P."/>
            <person name="Steinsbu B.O."/>
            <person name="Steen I.H."/>
        </authorList>
    </citation>
    <scope>NUCLEOTIDE SEQUENCE [LARGE SCALE GENOMIC DNA]</scope>
    <source>
        <strain evidence="2">PM70-1</strain>
    </source>
</reference>
<comment type="similarity">
    <text evidence="1">Belongs to the HyuE racemase family.</text>
</comment>
<evidence type="ECO:0000256" key="1">
    <source>
        <dbReference type="ARBA" id="ARBA00038414"/>
    </source>
</evidence>
<dbReference type="InterPro" id="IPR053714">
    <property type="entry name" value="Iso_Racemase_Enz_sf"/>
</dbReference>
<dbReference type="HOGENOM" id="CLU_053002_3_0_2"/>
<protein>
    <submittedName>
        <fullName evidence="2">Hydantoin racemase</fullName>
    </submittedName>
</protein>
<dbReference type="STRING" id="387631.Asulf_02047"/>
<evidence type="ECO:0000313" key="2">
    <source>
        <dbReference type="EMBL" id="AGK62010.1"/>
    </source>
</evidence>
<proteinExistence type="inferred from homology"/>
<dbReference type="GO" id="GO:0047661">
    <property type="term" value="F:amino-acid racemase activity"/>
    <property type="evidence" value="ECO:0007669"/>
    <property type="project" value="InterPro"/>
</dbReference>
<sequence length="240" mass="26305">MRIRVIVPIIVDIFDEEVKKEFGSHSSSEVEEIEVVHLDKGTASIESEFDEALAAPDILNKVIEAEKKGFDGVIIDCFGDPAVKAAREVVDIPVVGAAEPSMLLACSLGQRFSVVTVLENVIPMIENIAKVLGVYEKLASVRSVNIPVLELHDKDTLKNALFEEMLKAIKEDKAHVLILGCTGMMGVADDLHEMLAKEGYDVPVIDPAAASIRFLEVLIGLGLKQSRLTYMKPPEKERKL</sequence>
<dbReference type="GeneID" id="15393682"/>